<name>A0A9N9BNU1_9GLOM</name>
<sequence length="59" mass="6644">MSDDTLNITENNRNTNLATEPIEENLSFIADNIDINYSKDLDDSKNEHLTNSEDANSTI</sequence>
<evidence type="ECO:0000313" key="2">
    <source>
        <dbReference type="EMBL" id="CAG8570576.1"/>
    </source>
</evidence>
<protein>
    <submittedName>
        <fullName evidence="2">12993_t:CDS:1</fullName>
    </submittedName>
</protein>
<dbReference type="AlphaFoldDB" id="A0A9N9BNU1"/>
<keyword evidence="3" id="KW-1185">Reference proteome</keyword>
<comment type="caution">
    <text evidence="2">The sequence shown here is derived from an EMBL/GenBank/DDBJ whole genome shotgun (WGS) entry which is preliminary data.</text>
</comment>
<feature type="non-terminal residue" evidence="2">
    <location>
        <position position="59"/>
    </location>
</feature>
<evidence type="ECO:0000256" key="1">
    <source>
        <dbReference type="SAM" id="MobiDB-lite"/>
    </source>
</evidence>
<accession>A0A9N9BNU1</accession>
<gene>
    <name evidence="2" type="ORF">ALEPTO_LOCUS6791</name>
</gene>
<reference evidence="2" key="1">
    <citation type="submission" date="2021-06" db="EMBL/GenBank/DDBJ databases">
        <authorList>
            <person name="Kallberg Y."/>
            <person name="Tangrot J."/>
            <person name="Rosling A."/>
        </authorList>
    </citation>
    <scope>NUCLEOTIDE SEQUENCE</scope>
    <source>
        <strain evidence="2">FL130A</strain>
    </source>
</reference>
<evidence type="ECO:0000313" key="3">
    <source>
        <dbReference type="Proteomes" id="UP000789508"/>
    </source>
</evidence>
<feature type="compositionally biased region" description="Basic and acidic residues" evidence="1">
    <location>
        <begin position="39"/>
        <end position="51"/>
    </location>
</feature>
<organism evidence="2 3">
    <name type="scientific">Ambispora leptoticha</name>
    <dbReference type="NCBI Taxonomy" id="144679"/>
    <lineage>
        <taxon>Eukaryota</taxon>
        <taxon>Fungi</taxon>
        <taxon>Fungi incertae sedis</taxon>
        <taxon>Mucoromycota</taxon>
        <taxon>Glomeromycotina</taxon>
        <taxon>Glomeromycetes</taxon>
        <taxon>Archaeosporales</taxon>
        <taxon>Ambisporaceae</taxon>
        <taxon>Ambispora</taxon>
    </lineage>
</organism>
<feature type="region of interest" description="Disordered" evidence="1">
    <location>
        <begin position="39"/>
        <end position="59"/>
    </location>
</feature>
<proteinExistence type="predicted"/>
<dbReference type="EMBL" id="CAJVPS010002526">
    <property type="protein sequence ID" value="CAG8570576.1"/>
    <property type="molecule type" value="Genomic_DNA"/>
</dbReference>
<dbReference type="Proteomes" id="UP000789508">
    <property type="component" value="Unassembled WGS sequence"/>
</dbReference>